<dbReference type="GeneID" id="100495994"/>
<dbReference type="KEGG" id="xtr:100495994"/>
<dbReference type="Proteomes" id="UP000008143">
    <property type="component" value="Chromosome 5"/>
</dbReference>
<keyword evidence="3" id="KW-0862">Zinc</keyword>
<evidence type="ECO:0000256" key="2">
    <source>
        <dbReference type="ARBA" id="ARBA00022771"/>
    </source>
</evidence>
<dbReference type="GO" id="GO:0003677">
    <property type="term" value="F:DNA binding"/>
    <property type="evidence" value="ECO:0007669"/>
    <property type="project" value="UniProtKB-UniRule"/>
</dbReference>
<keyword evidence="8" id="KW-1185">Reference proteome</keyword>
<evidence type="ECO:0000256" key="1">
    <source>
        <dbReference type="ARBA" id="ARBA00022723"/>
    </source>
</evidence>
<evidence type="ECO:0000313" key="8">
    <source>
        <dbReference type="Proteomes" id="UP000008143"/>
    </source>
</evidence>
<evidence type="ECO:0000256" key="3">
    <source>
        <dbReference type="ARBA" id="ARBA00022833"/>
    </source>
</evidence>
<dbReference type="InterPro" id="IPR006612">
    <property type="entry name" value="THAP_Znf"/>
</dbReference>
<dbReference type="AlphaFoldDB" id="A0A803KEA3"/>
<name>A0A803KEA3_XENTR</name>
<evidence type="ECO:0000256" key="4">
    <source>
        <dbReference type="ARBA" id="ARBA00023125"/>
    </source>
</evidence>
<proteinExistence type="predicted"/>
<evidence type="ECO:0000256" key="5">
    <source>
        <dbReference type="PROSITE-ProRule" id="PRU00309"/>
    </source>
</evidence>
<dbReference type="SUPFAM" id="SSF57716">
    <property type="entry name" value="Glucocorticoid receptor-like (DNA-binding domain)"/>
    <property type="match status" value="1"/>
</dbReference>
<sequence length="786" mass="88819">MPNCIVRGCPHKTAQKDKYPDVSLHYFPNDLNAITNWLRQTAQYGENLESVANEIHQSAKTGRHRICSVHFTEDSFVAKRSKIMLKANAVPTIFDIQATPVSVTAMESKSFQSHKRRRVEDHIPSTSHTIVRIVKHFMTVATQTEEKIYVDASTTSMDMQLGIHKASGSDNPQLAIGVQTGDDSVPAEPWRIQKDHGYPVAFSTSIKCMLDIDKPNPTVPGKTIQTVQESNLEGEYELFELTDSQLSSIQAVEPSIKEEKDTSIYEPEESVGFTEADSTFTEKKDEILQRSFIVFEELLDQLFYLVKCQHSANSPCHAPIVGIEKKLNGTMVEVKLTCLSGHCSLIWNSQPIAGQVSIGNVSVACAILLSGSPFTKVKEMFQLLSIPFFSHAAYCTYQKQYIFPAIDLAWIKEQELLKQDLADKAVVLAGDGQLDSPGHSAKYCTYTMMDITTKKIVDFTIEQVCPGKTSGQTETIAFAKCLFRLEKKGVDIKVLATDRHSSIRKFMQTKSDTINHQLDVWHICKGLVKKLRAASKRRKCKDIAHWIGPITKHLWWCSQTCDRNVENLLDKWRSLLYHIANKHTFPNLKTYKKCQHRKMTAGEIREKKWITPSHPAYCTLVAILTDKLLIRDICQTEKFCHTGDLENFRSKVLKYWPERIDFTLDSMYARTMLAALSHNKNVNRPQASARCSKISELPVGEKTFQIVFPKHNKEWVAKPIIEEVGDWRLFDIISDAGKILKGEIVPRWESHSKGLAGNIASKNSPEKPVVVAQYSLNNVTVVWGNT</sequence>
<dbReference type="PANTHER" id="PTHR28624">
    <property type="entry name" value="COILED-COIL DOMAIN-CONTAINING PROTEIN 51"/>
    <property type="match status" value="1"/>
</dbReference>
<dbReference type="OMA" id="CEAERIW"/>
<dbReference type="SMART" id="SM00692">
    <property type="entry name" value="DM3"/>
    <property type="match status" value="1"/>
</dbReference>
<evidence type="ECO:0000259" key="6">
    <source>
        <dbReference type="PROSITE" id="PS50950"/>
    </source>
</evidence>
<reference evidence="7" key="1">
    <citation type="journal article" date="2010" name="Science">
        <title>The genome of the Western clawed frog Xenopus tropicalis.</title>
        <authorList>
            <person name="Hellsten U."/>
            <person name="Harland R.M."/>
            <person name="Gilchrist M.J."/>
            <person name="Hendrix D."/>
            <person name="Jurka J."/>
            <person name="Kapitonov V."/>
            <person name="Ovcharenko I."/>
            <person name="Putnam N.H."/>
            <person name="Shu S."/>
            <person name="Taher L."/>
            <person name="Blitz I.L."/>
            <person name="Blumberg B."/>
            <person name="Dichmann D.S."/>
            <person name="Dubchak I."/>
            <person name="Amaya E."/>
            <person name="Detter J.C."/>
            <person name="Fletcher R."/>
            <person name="Gerhard D.S."/>
            <person name="Goodstein D."/>
            <person name="Graves T."/>
            <person name="Grigoriev I.V."/>
            <person name="Grimwood J."/>
            <person name="Kawashima T."/>
            <person name="Lindquist E."/>
            <person name="Lucas S.M."/>
            <person name="Mead P.E."/>
            <person name="Mitros T."/>
            <person name="Ogino H."/>
            <person name="Ohta Y."/>
            <person name="Poliakov A.V."/>
            <person name="Pollet N."/>
            <person name="Robert J."/>
            <person name="Salamov A."/>
            <person name="Sater A.K."/>
            <person name="Schmutz J."/>
            <person name="Terry A."/>
            <person name="Vize P.D."/>
            <person name="Warren W.C."/>
            <person name="Wells D."/>
            <person name="Wills A."/>
            <person name="Wilson R.K."/>
            <person name="Zimmerman L.B."/>
            <person name="Zorn A.M."/>
            <person name="Grainger R."/>
            <person name="Grammer T."/>
            <person name="Khokha M.K."/>
            <person name="Richardson P.M."/>
            <person name="Rokhsar D.S."/>
        </authorList>
    </citation>
    <scope>NUCLEOTIDE SEQUENCE [LARGE SCALE GENOMIC DNA]</scope>
    <source>
        <strain evidence="7">Nigerian</strain>
    </source>
</reference>
<evidence type="ECO:0000313" key="7">
    <source>
        <dbReference type="Ensembl" id="ENSXETP00000118730"/>
    </source>
</evidence>
<dbReference type="Pfam" id="PF05485">
    <property type="entry name" value="THAP"/>
    <property type="match status" value="1"/>
</dbReference>
<dbReference type="Ensembl" id="ENSXETT00000119167">
    <property type="protein sequence ID" value="ENSXETP00000118730"/>
    <property type="gene ID" value="ENSXETG00000045232"/>
</dbReference>
<feature type="domain" description="THAP-type" evidence="6">
    <location>
        <begin position="1"/>
        <end position="94"/>
    </location>
</feature>
<dbReference type="PROSITE" id="PS50950">
    <property type="entry name" value="ZF_THAP"/>
    <property type="match status" value="1"/>
</dbReference>
<evidence type="ECO:0000313" key="9">
    <source>
        <dbReference type="RefSeq" id="XP_004920185.2"/>
    </source>
</evidence>
<dbReference type="AGR" id="Xenbase:XB-GENE-29082931"/>
<keyword evidence="4 5" id="KW-0238">DNA-binding</keyword>
<dbReference type="PANTHER" id="PTHR28624:SF1">
    <property type="entry name" value="MITOCHONDRIAL POTASSIUM CHANNEL"/>
    <property type="match status" value="1"/>
</dbReference>
<dbReference type="SMART" id="SM00980">
    <property type="entry name" value="THAP"/>
    <property type="match status" value="1"/>
</dbReference>
<dbReference type="OrthoDB" id="9881948at2759"/>
<evidence type="ECO:0000313" key="10">
    <source>
        <dbReference type="Xenbase" id="XB-GENE-29082931"/>
    </source>
</evidence>
<reference evidence="9" key="3">
    <citation type="submission" date="2025-04" db="UniProtKB">
        <authorList>
            <consortium name="RefSeq"/>
        </authorList>
    </citation>
    <scope>IDENTIFICATION</scope>
    <source>
        <strain evidence="9">Nigerian</strain>
        <tissue evidence="9">Liver and blood</tissue>
    </source>
</reference>
<organism evidence="7">
    <name type="scientific">Xenopus tropicalis</name>
    <name type="common">Western clawed frog</name>
    <name type="synonym">Silurana tropicalis</name>
    <dbReference type="NCBI Taxonomy" id="8364"/>
    <lineage>
        <taxon>Eukaryota</taxon>
        <taxon>Metazoa</taxon>
        <taxon>Chordata</taxon>
        <taxon>Craniata</taxon>
        <taxon>Vertebrata</taxon>
        <taxon>Euteleostomi</taxon>
        <taxon>Amphibia</taxon>
        <taxon>Batrachia</taxon>
        <taxon>Anura</taxon>
        <taxon>Pipoidea</taxon>
        <taxon>Pipidae</taxon>
        <taxon>Xenopodinae</taxon>
        <taxon>Xenopus</taxon>
        <taxon>Silurana</taxon>
    </lineage>
</organism>
<dbReference type="InterPro" id="IPR037660">
    <property type="entry name" value="CCDC51"/>
</dbReference>
<accession>A0A803KEA3</accession>
<dbReference type="RefSeq" id="XP_004920185.2">
    <property type="nucleotide sequence ID" value="XM_004920128.4"/>
</dbReference>
<dbReference type="GeneTree" id="ENSGT00940000164945"/>
<reference evidence="7" key="2">
    <citation type="submission" date="2021-03" db="UniProtKB">
        <authorList>
            <consortium name="Ensembl"/>
        </authorList>
    </citation>
    <scope>IDENTIFICATION</scope>
</reference>
<dbReference type="Xenbase" id="XB-GENE-29082931">
    <property type="gene designation" value="LOC100495994"/>
</dbReference>
<protein>
    <submittedName>
        <fullName evidence="7">Uncharacterized LOC100495994</fullName>
    </submittedName>
    <submittedName>
        <fullName evidence="9">Uncharacterized protein LOC100495994</fullName>
    </submittedName>
</protein>
<dbReference type="GO" id="GO:0008270">
    <property type="term" value="F:zinc ion binding"/>
    <property type="evidence" value="ECO:0007669"/>
    <property type="project" value="UniProtKB-KW"/>
</dbReference>
<keyword evidence="1" id="KW-0479">Metal-binding</keyword>
<gene>
    <name evidence="7 9 10" type="primary">LOC100495994</name>
</gene>
<keyword evidence="2 5" id="KW-0863">Zinc-finger</keyword>